<accession>A0A9W7NGG9</accession>
<name>A0A9W7NGG9_9PROT</name>
<gene>
    <name evidence="2" type="ORF">DS843_23480</name>
</gene>
<feature type="region of interest" description="Disordered" evidence="1">
    <location>
        <begin position="52"/>
        <end position="76"/>
    </location>
</feature>
<dbReference type="RefSeq" id="WP_149471265.1">
    <property type="nucleotide sequence ID" value="NZ_QOKW01000023.1"/>
</dbReference>
<organism evidence="2 3">
    <name type="scientific">Roseomonas genomospecies 6</name>
    <dbReference type="NCBI Taxonomy" id="214106"/>
    <lineage>
        <taxon>Bacteria</taxon>
        <taxon>Pseudomonadati</taxon>
        <taxon>Pseudomonadota</taxon>
        <taxon>Alphaproteobacteria</taxon>
        <taxon>Acetobacterales</taxon>
        <taxon>Roseomonadaceae</taxon>
        <taxon>Roseomonas</taxon>
    </lineage>
</organism>
<evidence type="ECO:0000256" key="1">
    <source>
        <dbReference type="SAM" id="MobiDB-lite"/>
    </source>
</evidence>
<dbReference type="AlphaFoldDB" id="A0A9W7NGG9"/>
<protein>
    <submittedName>
        <fullName evidence="2">Uncharacterized protein</fullName>
    </submittedName>
</protein>
<proteinExistence type="predicted"/>
<evidence type="ECO:0000313" key="3">
    <source>
        <dbReference type="Proteomes" id="UP000480854"/>
    </source>
</evidence>
<comment type="caution">
    <text evidence="2">The sequence shown here is derived from an EMBL/GenBank/DDBJ whole genome shotgun (WGS) entry which is preliminary data.</text>
</comment>
<reference evidence="2 3" key="1">
    <citation type="submission" date="2018-07" db="EMBL/GenBank/DDBJ databases">
        <title>Genome sequence of Azospirillum sp. ATCC 49961.</title>
        <authorList>
            <person name="Sant'Anna F.H."/>
            <person name="Baldani J.I."/>
            <person name="Zilli J.E."/>
            <person name="Reis V.M."/>
            <person name="Hartmann A."/>
            <person name="Cruz L."/>
            <person name="de Souza E.M."/>
            <person name="de Oliveira Pedrosa F."/>
            <person name="Passaglia L.M.P."/>
        </authorList>
    </citation>
    <scope>NUCLEOTIDE SEQUENCE [LARGE SCALE GENOMIC DNA]</scope>
    <source>
        <strain evidence="2 3">ATCC 49961</strain>
    </source>
</reference>
<dbReference type="EMBL" id="QOKW01000023">
    <property type="protein sequence ID" value="KAA0677542.1"/>
    <property type="molecule type" value="Genomic_DNA"/>
</dbReference>
<dbReference type="Proteomes" id="UP000480854">
    <property type="component" value="Unassembled WGS sequence"/>
</dbReference>
<keyword evidence="3" id="KW-1185">Reference proteome</keyword>
<sequence>MSTEENSAPPNTAVALPEPNLSDLERQKAEIEAIQAQMMQLHARVGQRLDERRTTIDLTPADLTPARPDAIPPTAE</sequence>
<evidence type="ECO:0000313" key="2">
    <source>
        <dbReference type="EMBL" id="KAA0677542.1"/>
    </source>
</evidence>